<evidence type="ECO:0000313" key="4">
    <source>
        <dbReference type="Proteomes" id="UP000199340"/>
    </source>
</evidence>
<keyword evidence="4" id="KW-1185">Reference proteome</keyword>
<feature type="region of interest" description="Disordered" evidence="1">
    <location>
        <begin position="45"/>
        <end position="75"/>
    </location>
</feature>
<reference evidence="3 4" key="1">
    <citation type="submission" date="2016-10" db="EMBL/GenBank/DDBJ databases">
        <authorList>
            <person name="de Groot N.N."/>
        </authorList>
    </citation>
    <scope>NUCLEOTIDE SEQUENCE [LARGE SCALE GENOMIC DNA]</scope>
    <source>
        <strain evidence="3 4">DSM 28010</strain>
    </source>
</reference>
<organism evidence="3 4">
    <name type="scientific">Lutimaribacter saemankumensis</name>
    <dbReference type="NCBI Taxonomy" id="490829"/>
    <lineage>
        <taxon>Bacteria</taxon>
        <taxon>Pseudomonadati</taxon>
        <taxon>Pseudomonadota</taxon>
        <taxon>Alphaproteobacteria</taxon>
        <taxon>Rhodobacterales</taxon>
        <taxon>Roseobacteraceae</taxon>
        <taxon>Lutimaribacter</taxon>
    </lineage>
</organism>
<dbReference type="AlphaFoldDB" id="A0A1G8HIS8"/>
<feature type="signal peptide" evidence="2">
    <location>
        <begin position="1"/>
        <end position="19"/>
    </location>
</feature>
<name>A0A1G8HIS8_9RHOB</name>
<evidence type="ECO:0000313" key="3">
    <source>
        <dbReference type="EMBL" id="SDI06568.1"/>
    </source>
</evidence>
<dbReference type="EMBL" id="FNEB01000001">
    <property type="protein sequence ID" value="SDI06568.1"/>
    <property type="molecule type" value="Genomic_DNA"/>
</dbReference>
<feature type="chain" id="PRO_5011552042" evidence="2">
    <location>
        <begin position="20"/>
        <end position="75"/>
    </location>
</feature>
<gene>
    <name evidence="3" type="ORF">SAMN05421850_101527</name>
</gene>
<dbReference type="STRING" id="490829.SAMN05421850_101527"/>
<dbReference type="Proteomes" id="UP000199340">
    <property type="component" value="Unassembled WGS sequence"/>
</dbReference>
<evidence type="ECO:0000256" key="1">
    <source>
        <dbReference type="SAM" id="MobiDB-lite"/>
    </source>
</evidence>
<keyword evidence="2" id="KW-0732">Signal</keyword>
<protein>
    <submittedName>
        <fullName evidence="3">Uncharacterized protein</fullName>
    </submittedName>
</protein>
<proteinExistence type="predicted"/>
<accession>A0A1G8HIS8</accession>
<dbReference type="RefSeq" id="WP_090026182.1">
    <property type="nucleotide sequence ID" value="NZ_FNEB01000001.1"/>
</dbReference>
<evidence type="ECO:0000256" key="2">
    <source>
        <dbReference type="SAM" id="SignalP"/>
    </source>
</evidence>
<sequence>MKTLILAVTAALGTLRAGAAQSDRTGIPSPGDLMRQSARSLRSLLSPAPRPIPVPVRAARRGDDYPVKRNKGYKI</sequence>